<sequence length="480" mass="54045">MNSASTTGASRTSDAGLTMGLTGRNRMLLPVNLAVRRGSAQFDAMKSSLSNHPALAKRNRGKFLGGVLGTLLVIYIISRNLTSSLRPPPPPPCDAHAVPGRLLMNLTSPLHTHWRPLNEAECPALPPYLASLWELTHGPDRDLPRYAASVFSEDYRLLGASPEAFPTSWLSSSNGSSIENDPIYFLRKKRSTPPTVLVIGDSVDRNGLVHFCQLFKRNVTISHYHDIHRHPPDPPTGDLTKGHGPKFEGWDQRGLPHLCEIPFYSEKGRGHSGVAMRVVNGFHYGMDALDEFDTPDHADWHKPGRVEVRIEELMVPMLEQMGGPDSVDVVQLHSGMWDLALFGLQDDKTKWSLTVPLTPEQLAWWQERMRRTIYHVRQTFPRARVVFRKLHRTDDSIAGTQYITNRRVNQLRHLQEEVAKSEGLPIFDFGHLLEGYQLFQEKVHPLLVPGGVVYAQNLVHQLRLALESKDSWRKGWFMGG</sequence>
<comment type="caution">
    <text evidence="1">The sequence shown here is derived from an EMBL/GenBank/DDBJ whole genome shotgun (WGS) entry which is preliminary data.</text>
</comment>
<name>A0A1Y2EL06_9BASI</name>
<protein>
    <submittedName>
        <fullName evidence="1">Uncharacterized protein</fullName>
    </submittedName>
</protein>
<dbReference type="Gene3D" id="3.40.50.1110">
    <property type="entry name" value="SGNH hydrolase"/>
    <property type="match status" value="1"/>
</dbReference>
<dbReference type="EMBL" id="MCGR01000053">
    <property type="protein sequence ID" value="ORY72219.1"/>
    <property type="molecule type" value="Genomic_DNA"/>
</dbReference>
<organism evidence="1 2">
    <name type="scientific">Leucosporidium creatinivorum</name>
    <dbReference type="NCBI Taxonomy" id="106004"/>
    <lineage>
        <taxon>Eukaryota</taxon>
        <taxon>Fungi</taxon>
        <taxon>Dikarya</taxon>
        <taxon>Basidiomycota</taxon>
        <taxon>Pucciniomycotina</taxon>
        <taxon>Microbotryomycetes</taxon>
        <taxon>Leucosporidiales</taxon>
        <taxon>Leucosporidium</taxon>
    </lineage>
</organism>
<evidence type="ECO:0000313" key="2">
    <source>
        <dbReference type="Proteomes" id="UP000193467"/>
    </source>
</evidence>
<dbReference type="InParanoid" id="A0A1Y2EL06"/>
<evidence type="ECO:0000313" key="1">
    <source>
        <dbReference type="EMBL" id="ORY72219.1"/>
    </source>
</evidence>
<dbReference type="SUPFAM" id="SSF52266">
    <property type="entry name" value="SGNH hydrolase"/>
    <property type="match status" value="1"/>
</dbReference>
<dbReference type="AlphaFoldDB" id="A0A1Y2EL06"/>
<reference evidence="1 2" key="1">
    <citation type="submission" date="2016-07" db="EMBL/GenBank/DDBJ databases">
        <title>Pervasive Adenine N6-methylation of Active Genes in Fungi.</title>
        <authorList>
            <consortium name="DOE Joint Genome Institute"/>
            <person name="Mondo S.J."/>
            <person name="Dannebaum R.O."/>
            <person name="Kuo R.C."/>
            <person name="Labutti K."/>
            <person name="Haridas S."/>
            <person name="Kuo A."/>
            <person name="Salamov A."/>
            <person name="Ahrendt S.R."/>
            <person name="Lipzen A."/>
            <person name="Sullivan W."/>
            <person name="Andreopoulos W.B."/>
            <person name="Clum A."/>
            <person name="Lindquist E."/>
            <person name="Daum C."/>
            <person name="Ramamoorthy G.K."/>
            <person name="Gryganskyi A."/>
            <person name="Culley D."/>
            <person name="Magnuson J.K."/>
            <person name="James T.Y."/>
            <person name="O'Malley M.A."/>
            <person name="Stajich J.E."/>
            <person name="Spatafora J.W."/>
            <person name="Visel A."/>
            <person name="Grigoriev I.V."/>
        </authorList>
    </citation>
    <scope>NUCLEOTIDE SEQUENCE [LARGE SCALE GENOMIC DNA]</scope>
    <source>
        <strain evidence="1 2">62-1032</strain>
    </source>
</reference>
<dbReference type="InterPro" id="IPR036514">
    <property type="entry name" value="SGNH_hydro_sf"/>
</dbReference>
<dbReference type="OrthoDB" id="2534364at2759"/>
<dbReference type="Proteomes" id="UP000193467">
    <property type="component" value="Unassembled WGS sequence"/>
</dbReference>
<keyword evidence="2" id="KW-1185">Reference proteome</keyword>
<gene>
    <name evidence="1" type="ORF">BCR35DRAFT_307772</name>
</gene>
<accession>A0A1Y2EL06</accession>
<proteinExistence type="predicted"/>